<organism evidence="2 3">
    <name type="scientific">Paraconexibacter algicola</name>
    <dbReference type="NCBI Taxonomy" id="2133960"/>
    <lineage>
        <taxon>Bacteria</taxon>
        <taxon>Bacillati</taxon>
        <taxon>Actinomycetota</taxon>
        <taxon>Thermoleophilia</taxon>
        <taxon>Solirubrobacterales</taxon>
        <taxon>Paraconexibacteraceae</taxon>
        <taxon>Paraconexibacter</taxon>
    </lineage>
</organism>
<dbReference type="EMBL" id="PYYB01000003">
    <property type="protein sequence ID" value="PTL55761.1"/>
    <property type="molecule type" value="Genomic_DNA"/>
</dbReference>
<feature type="transmembrane region" description="Helical" evidence="1">
    <location>
        <begin position="12"/>
        <end position="30"/>
    </location>
</feature>
<dbReference type="Proteomes" id="UP000240739">
    <property type="component" value="Unassembled WGS sequence"/>
</dbReference>
<accession>A0A2T4UE36</accession>
<keyword evidence="1" id="KW-1133">Transmembrane helix</keyword>
<gene>
    <name evidence="2" type="ORF">C7Y72_19220</name>
</gene>
<feature type="transmembrane region" description="Helical" evidence="1">
    <location>
        <begin position="36"/>
        <end position="60"/>
    </location>
</feature>
<protein>
    <submittedName>
        <fullName evidence="2">Uncharacterized protein</fullName>
    </submittedName>
</protein>
<evidence type="ECO:0000313" key="2">
    <source>
        <dbReference type="EMBL" id="PTL55761.1"/>
    </source>
</evidence>
<keyword evidence="3" id="KW-1185">Reference proteome</keyword>
<dbReference type="RefSeq" id="WP_107570804.1">
    <property type="nucleotide sequence ID" value="NZ_PYYB01000003.1"/>
</dbReference>
<evidence type="ECO:0000256" key="1">
    <source>
        <dbReference type="SAM" id="Phobius"/>
    </source>
</evidence>
<sequence>MSTARSTARTRPAETAATFGALVTATAYAIGLSAEWIAVAGILAGLAPGAVTFIVANGGVREVAARLWRGARA</sequence>
<comment type="caution">
    <text evidence="2">The sequence shown here is derived from an EMBL/GenBank/DDBJ whole genome shotgun (WGS) entry which is preliminary data.</text>
</comment>
<reference evidence="2 3" key="1">
    <citation type="submission" date="2018-03" db="EMBL/GenBank/DDBJ databases">
        <title>Aquarubrobacter algicola gen. nov., sp. nov., a novel actinobacterium isolated from shallow eutrophic lake during the end of cyanobacterial harmful algal blooms.</title>
        <authorList>
            <person name="Chun S.J."/>
        </authorList>
    </citation>
    <scope>NUCLEOTIDE SEQUENCE [LARGE SCALE GENOMIC DNA]</scope>
    <source>
        <strain evidence="2 3">Seoho-28</strain>
    </source>
</reference>
<proteinExistence type="predicted"/>
<keyword evidence="1" id="KW-0812">Transmembrane</keyword>
<evidence type="ECO:0000313" key="3">
    <source>
        <dbReference type="Proteomes" id="UP000240739"/>
    </source>
</evidence>
<dbReference type="AlphaFoldDB" id="A0A2T4UE36"/>
<name>A0A2T4UE36_9ACTN</name>
<keyword evidence="1" id="KW-0472">Membrane</keyword>